<evidence type="ECO:0000313" key="1">
    <source>
        <dbReference type="EMBL" id="KAJ2795293.1"/>
    </source>
</evidence>
<evidence type="ECO:0000313" key="2">
    <source>
        <dbReference type="Proteomes" id="UP001140087"/>
    </source>
</evidence>
<dbReference type="EMBL" id="JANBUN010002213">
    <property type="protein sequence ID" value="KAJ2795293.1"/>
    <property type="molecule type" value="Genomic_DNA"/>
</dbReference>
<organism evidence="1 2">
    <name type="scientific">Coemansia helicoidea</name>
    <dbReference type="NCBI Taxonomy" id="1286919"/>
    <lineage>
        <taxon>Eukaryota</taxon>
        <taxon>Fungi</taxon>
        <taxon>Fungi incertae sedis</taxon>
        <taxon>Zoopagomycota</taxon>
        <taxon>Kickxellomycotina</taxon>
        <taxon>Kickxellomycetes</taxon>
        <taxon>Kickxellales</taxon>
        <taxon>Kickxellaceae</taxon>
        <taxon>Coemansia</taxon>
    </lineage>
</organism>
<accession>A0ACC1KUE6</accession>
<gene>
    <name evidence="1" type="ORF">H4R21_005166</name>
</gene>
<name>A0ACC1KUE6_9FUNG</name>
<feature type="non-terminal residue" evidence="1">
    <location>
        <position position="624"/>
    </location>
</feature>
<keyword evidence="2" id="KW-1185">Reference proteome</keyword>
<reference evidence="1" key="1">
    <citation type="submission" date="2022-07" db="EMBL/GenBank/DDBJ databases">
        <title>Phylogenomic reconstructions and comparative analyses of Kickxellomycotina fungi.</title>
        <authorList>
            <person name="Reynolds N.K."/>
            <person name="Stajich J.E."/>
            <person name="Barry K."/>
            <person name="Grigoriev I.V."/>
            <person name="Crous P."/>
            <person name="Smith M.E."/>
        </authorList>
    </citation>
    <scope>NUCLEOTIDE SEQUENCE</scope>
    <source>
        <strain evidence="1">BCRC 34780</strain>
    </source>
</reference>
<dbReference type="Proteomes" id="UP001140087">
    <property type="component" value="Unassembled WGS sequence"/>
</dbReference>
<proteinExistence type="predicted"/>
<feature type="non-terminal residue" evidence="1">
    <location>
        <position position="1"/>
    </location>
</feature>
<sequence length="624" mass="66941">SRTPTMPAAAFRSSRHSLRAAAEFRTLSFQVGGAGRAGRARHHPMRPRWWREVLHHVIPFRPAHKLREAESRERDAAMHEVAEGLRGLRHHLCSVEELVAQQGTSLAAGLDAAAVARRAAQCGRNVLRPASRLLALRVASWFCSGFNRFNWAAAVVFLLCWKPIGDPPQPGNLALAVVVVLVICLQAMFEAWQQWITSRAMHAITDMLPATTAVVRNGAKAAVAAADLVPGDVVVLHAGDRVPADMRLVDVSVDAMFDRSALSGAAALSPGTTGCTDANYLETLNMAMMGASVTQGRCTGVVVATGDRTVLGSISRLLVSKRAERTILQFEIRRLVNALTTASLAIGVLFVVVWAAWLRRAYPGFMSASDALANGVGVLVTFVPGGLPISFTLALTAIAKRMQRCGLVIKNLATVETLGTVDVICCEKTGTLTQRRVAVTRVAFLGRELALDRLVAEQPPAGLDALAPAALRLYEAAALCCAAEFDALSMHLPVNERATLGDATDCAVLRMAEHLCPLRHARLRYETLLTIPFSVRRRWMLAVCRAARRAPFLVVKGAPETLLPLCADIQTGAGDIVPLDAAARDVIAATQARWAGEGCRVLLLCQRSFPDDDNPLAGIGGNTA</sequence>
<protein>
    <submittedName>
        <fullName evidence="1">Uncharacterized protein</fullName>
    </submittedName>
</protein>
<comment type="caution">
    <text evidence="1">The sequence shown here is derived from an EMBL/GenBank/DDBJ whole genome shotgun (WGS) entry which is preliminary data.</text>
</comment>